<evidence type="ECO:0000313" key="4">
    <source>
        <dbReference type="EMBL" id="MEE2526568.1"/>
    </source>
</evidence>
<dbReference type="Proteomes" id="UP001354971">
    <property type="component" value="Unassembled WGS sequence"/>
</dbReference>
<evidence type="ECO:0000256" key="2">
    <source>
        <dbReference type="ARBA" id="ARBA00022679"/>
    </source>
</evidence>
<protein>
    <submittedName>
        <fullName evidence="4">RNA methyltransferase</fullName>
    </submittedName>
</protein>
<dbReference type="InterPro" id="IPR029028">
    <property type="entry name" value="Alpha/beta_knot_MTases"/>
</dbReference>
<dbReference type="CDD" id="cd18098">
    <property type="entry name" value="SpoU-like"/>
    <property type="match status" value="1"/>
</dbReference>
<dbReference type="GO" id="GO:0032259">
    <property type="term" value="P:methylation"/>
    <property type="evidence" value="ECO:0007669"/>
    <property type="project" value="UniProtKB-KW"/>
</dbReference>
<dbReference type="InterPro" id="IPR029026">
    <property type="entry name" value="tRNA_m1G_MTases_N"/>
</dbReference>
<name>A0ABU7LRN9_9PROT</name>
<evidence type="ECO:0000313" key="5">
    <source>
        <dbReference type="Proteomes" id="UP001354971"/>
    </source>
</evidence>
<keyword evidence="5" id="KW-1185">Reference proteome</keyword>
<dbReference type="InterPro" id="IPR001537">
    <property type="entry name" value="SpoU_MeTrfase"/>
</dbReference>
<evidence type="ECO:0000256" key="1">
    <source>
        <dbReference type="ARBA" id="ARBA00022603"/>
    </source>
</evidence>
<dbReference type="InterPro" id="IPR051259">
    <property type="entry name" value="rRNA_Methyltransferase"/>
</dbReference>
<organism evidence="4 5">
    <name type="scientific">Hyphobacterium lacteum</name>
    <dbReference type="NCBI Taxonomy" id="3116575"/>
    <lineage>
        <taxon>Bacteria</taxon>
        <taxon>Pseudomonadati</taxon>
        <taxon>Pseudomonadota</taxon>
        <taxon>Alphaproteobacteria</taxon>
        <taxon>Maricaulales</taxon>
        <taxon>Maricaulaceae</taxon>
        <taxon>Hyphobacterium</taxon>
    </lineage>
</organism>
<gene>
    <name evidence="4" type="ORF">V0U79_09330</name>
</gene>
<sequence>MKPVRPLKGYFGIGAEEISKAMNLGAILRTAHAFGASFAFTVNAHHKARKVFDADTSRSLKNVPYYGWDTIADMRLPAGCALVGIELTDDAVDLPSFRHPRAAAYVLGRERGSLSDDMQAMCDHIVRIPTRFCVNVSVAAAITLYDRTLAMGGYPERPLMPGGPDLAAIEDWNARGH</sequence>
<accession>A0ABU7LRN9</accession>
<dbReference type="SUPFAM" id="SSF75217">
    <property type="entry name" value="alpha/beta knot"/>
    <property type="match status" value="1"/>
</dbReference>
<reference evidence="4 5" key="1">
    <citation type="submission" date="2024-01" db="EMBL/GenBank/DDBJ databases">
        <title>Hyphobacterium bacterium isolated from marine sediment.</title>
        <authorList>
            <person name="Zhao S."/>
        </authorList>
    </citation>
    <scope>NUCLEOTIDE SEQUENCE [LARGE SCALE GENOMIC DNA]</scope>
    <source>
        <strain evidence="5">HN65</strain>
    </source>
</reference>
<dbReference type="EMBL" id="JAZDRP010000005">
    <property type="protein sequence ID" value="MEE2526568.1"/>
    <property type="molecule type" value="Genomic_DNA"/>
</dbReference>
<dbReference type="PANTHER" id="PTHR43191">
    <property type="entry name" value="RRNA METHYLTRANSFERASE 3"/>
    <property type="match status" value="1"/>
</dbReference>
<dbReference type="GO" id="GO:0008168">
    <property type="term" value="F:methyltransferase activity"/>
    <property type="evidence" value="ECO:0007669"/>
    <property type="project" value="UniProtKB-KW"/>
</dbReference>
<dbReference type="Gene3D" id="3.40.1280.10">
    <property type="match status" value="1"/>
</dbReference>
<comment type="caution">
    <text evidence="4">The sequence shown here is derived from an EMBL/GenBank/DDBJ whole genome shotgun (WGS) entry which is preliminary data.</text>
</comment>
<dbReference type="Pfam" id="PF00588">
    <property type="entry name" value="SpoU_methylase"/>
    <property type="match status" value="1"/>
</dbReference>
<keyword evidence="2" id="KW-0808">Transferase</keyword>
<feature type="domain" description="tRNA/rRNA methyltransferase SpoU type" evidence="3">
    <location>
        <begin position="15"/>
        <end position="145"/>
    </location>
</feature>
<evidence type="ECO:0000259" key="3">
    <source>
        <dbReference type="Pfam" id="PF00588"/>
    </source>
</evidence>
<keyword evidence="1 4" id="KW-0489">Methyltransferase</keyword>
<proteinExistence type="predicted"/>
<dbReference type="PANTHER" id="PTHR43191:SF7">
    <property type="entry name" value="OBP33PEP LIKE PROTEIN"/>
    <property type="match status" value="1"/>
</dbReference>